<evidence type="ECO:0000256" key="3">
    <source>
        <dbReference type="ARBA" id="ARBA00022833"/>
    </source>
</evidence>
<evidence type="ECO:0000313" key="7">
    <source>
        <dbReference type="Proteomes" id="UP001165060"/>
    </source>
</evidence>
<dbReference type="SMART" id="SM00184">
    <property type="entry name" value="RING"/>
    <property type="match status" value="1"/>
</dbReference>
<name>A0ABQ6MEZ2_9STRA</name>
<dbReference type="InterPro" id="IPR001841">
    <property type="entry name" value="Znf_RING"/>
</dbReference>
<protein>
    <recommendedName>
        <fullName evidence="5">RING-type domain-containing protein</fullName>
    </recommendedName>
</protein>
<dbReference type="SUPFAM" id="SSF57850">
    <property type="entry name" value="RING/U-box"/>
    <property type="match status" value="1"/>
</dbReference>
<evidence type="ECO:0000259" key="5">
    <source>
        <dbReference type="PROSITE" id="PS50089"/>
    </source>
</evidence>
<proteinExistence type="predicted"/>
<reference evidence="6 7" key="1">
    <citation type="journal article" date="2023" name="Commun. Biol.">
        <title>Genome analysis of Parmales, the sister group of diatoms, reveals the evolutionary specialization of diatoms from phago-mixotrophs to photoautotrophs.</title>
        <authorList>
            <person name="Ban H."/>
            <person name="Sato S."/>
            <person name="Yoshikawa S."/>
            <person name="Yamada K."/>
            <person name="Nakamura Y."/>
            <person name="Ichinomiya M."/>
            <person name="Sato N."/>
            <person name="Blanc-Mathieu R."/>
            <person name="Endo H."/>
            <person name="Kuwata A."/>
            <person name="Ogata H."/>
        </authorList>
    </citation>
    <scope>NUCLEOTIDE SEQUENCE [LARGE SCALE GENOMIC DNA]</scope>
</reference>
<gene>
    <name evidence="6" type="ORF">TeGR_g3964</name>
</gene>
<comment type="caution">
    <text evidence="6">The sequence shown here is derived from an EMBL/GenBank/DDBJ whole genome shotgun (WGS) entry which is preliminary data.</text>
</comment>
<dbReference type="InterPro" id="IPR013083">
    <property type="entry name" value="Znf_RING/FYVE/PHD"/>
</dbReference>
<feature type="domain" description="RING-type" evidence="5">
    <location>
        <begin position="11"/>
        <end position="54"/>
    </location>
</feature>
<keyword evidence="7" id="KW-1185">Reference proteome</keyword>
<organism evidence="6 7">
    <name type="scientific">Tetraparma gracilis</name>
    <dbReference type="NCBI Taxonomy" id="2962635"/>
    <lineage>
        <taxon>Eukaryota</taxon>
        <taxon>Sar</taxon>
        <taxon>Stramenopiles</taxon>
        <taxon>Ochrophyta</taxon>
        <taxon>Bolidophyceae</taxon>
        <taxon>Parmales</taxon>
        <taxon>Triparmaceae</taxon>
        <taxon>Tetraparma</taxon>
    </lineage>
</organism>
<dbReference type="Pfam" id="PF00097">
    <property type="entry name" value="zf-C3HC4"/>
    <property type="match status" value="1"/>
</dbReference>
<keyword evidence="3" id="KW-0862">Zinc</keyword>
<dbReference type="InterPro" id="IPR018957">
    <property type="entry name" value="Znf_C3HC4_RING-type"/>
</dbReference>
<dbReference type="Proteomes" id="UP001165060">
    <property type="component" value="Unassembled WGS sequence"/>
</dbReference>
<accession>A0ABQ6MEZ2</accession>
<sequence length="352" mass="39017">MARFVPQLDDCSICMCPPVAPCTTPCNHTFCASCFSSALQFKPPAHSGKCPICRRHVSLYSTVDVATSLPLKVPAVTTIFGQRYLQQGDEGVAAYHFDSPDDVYISYANAPSGWTHDDGSPPPEKKIFTDCSFDPGTRTFRGTIRWDESPFNGDSSWDYEMVFSENFAIIEGGRMQATKAGGGAGATHKFPMDLCYWRGLPPLDDIAGQTYIQGGTVGLASYHYEDMSKPYISYSSAPPQWALDDGAAPPSKKYFDEAQWFPQTRTFTGTITWSPTSFGGDAMWCYTMKFAEDFRTIVDGSCRAYGPEPGKEERATHKFGLQLRYRLYDEGEAQMGAAFEALNEPFPLNHLH</sequence>
<keyword evidence="1" id="KW-0479">Metal-binding</keyword>
<dbReference type="Gene3D" id="3.30.40.10">
    <property type="entry name" value="Zinc/RING finger domain, C3HC4 (zinc finger)"/>
    <property type="match status" value="1"/>
</dbReference>
<evidence type="ECO:0000313" key="6">
    <source>
        <dbReference type="EMBL" id="GMI25103.1"/>
    </source>
</evidence>
<dbReference type="EMBL" id="BRYB01001407">
    <property type="protein sequence ID" value="GMI25103.1"/>
    <property type="molecule type" value="Genomic_DNA"/>
</dbReference>
<keyword evidence="2 4" id="KW-0863">Zinc-finger</keyword>
<evidence type="ECO:0000256" key="4">
    <source>
        <dbReference type="PROSITE-ProRule" id="PRU00175"/>
    </source>
</evidence>
<dbReference type="PROSITE" id="PS50089">
    <property type="entry name" value="ZF_RING_2"/>
    <property type="match status" value="1"/>
</dbReference>
<evidence type="ECO:0000256" key="2">
    <source>
        <dbReference type="ARBA" id="ARBA00022771"/>
    </source>
</evidence>
<evidence type="ECO:0000256" key="1">
    <source>
        <dbReference type="ARBA" id="ARBA00022723"/>
    </source>
</evidence>